<dbReference type="InterPro" id="IPR027417">
    <property type="entry name" value="P-loop_NTPase"/>
</dbReference>
<name>F0SLG7_RUBBR</name>
<dbReference type="InterPro" id="IPR003439">
    <property type="entry name" value="ABC_transporter-like_ATP-bd"/>
</dbReference>
<keyword evidence="5" id="KW-0547">Nucleotide-binding</keyword>
<dbReference type="GO" id="GO:0005524">
    <property type="term" value="F:ATP binding"/>
    <property type="evidence" value="ECO:0007669"/>
    <property type="project" value="UniProtKB-KW"/>
</dbReference>
<keyword evidence="11" id="KW-0267">Excision nuclease</keyword>
<keyword evidence="7" id="KW-0228">DNA excision</keyword>
<dbReference type="InterPro" id="IPR041102">
    <property type="entry name" value="UvrA_inter"/>
</dbReference>
<evidence type="ECO:0000256" key="7">
    <source>
        <dbReference type="ARBA" id="ARBA00022769"/>
    </source>
</evidence>
<keyword evidence="2" id="KW-0963">Cytoplasm</keyword>
<dbReference type="OrthoDB" id="9809851at2"/>
<dbReference type="InterPro" id="IPR004602">
    <property type="entry name" value="UvrA"/>
</dbReference>
<evidence type="ECO:0000256" key="5">
    <source>
        <dbReference type="ARBA" id="ARBA00022741"/>
    </source>
</evidence>
<dbReference type="CDD" id="cd03271">
    <property type="entry name" value="ABC_UvrA_II"/>
    <property type="match status" value="2"/>
</dbReference>
<dbReference type="GO" id="GO:0006289">
    <property type="term" value="P:nucleotide-excision repair"/>
    <property type="evidence" value="ECO:0007669"/>
    <property type="project" value="InterPro"/>
</dbReference>
<comment type="subcellular location">
    <subcellularLocation>
        <location evidence="1">Cytoplasm</location>
    </subcellularLocation>
</comment>
<keyword evidence="13" id="KW-0234">DNA repair</keyword>
<evidence type="ECO:0000256" key="8">
    <source>
        <dbReference type="ARBA" id="ARBA00022771"/>
    </source>
</evidence>
<keyword evidence="4" id="KW-0677">Repeat</keyword>
<dbReference type="KEGG" id="pbs:Plabr_0018"/>
<dbReference type="PANTHER" id="PTHR43152">
    <property type="entry name" value="UVRABC SYSTEM PROTEIN A"/>
    <property type="match status" value="1"/>
</dbReference>
<evidence type="ECO:0000256" key="1">
    <source>
        <dbReference type="ARBA" id="ARBA00004496"/>
    </source>
</evidence>
<dbReference type="EMBL" id="CP002546">
    <property type="protein sequence ID" value="ADY57650.1"/>
    <property type="molecule type" value="Genomic_DNA"/>
</dbReference>
<dbReference type="PROSITE" id="PS50893">
    <property type="entry name" value="ABC_TRANSPORTER_2"/>
    <property type="match status" value="3"/>
</dbReference>
<evidence type="ECO:0000313" key="20">
    <source>
        <dbReference type="Proteomes" id="UP000006860"/>
    </source>
</evidence>
<dbReference type="GO" id="GO:0008270">
    <property type="term" value="F:zinc ion binding"/>
    <property type="evidence" value="ECO:0007669"/>
    <property type="project" value="UniProtKB-KW"/>
</dbReference>
<keyword evidence="10" id="KW-0067">ATP-binding</keyword>
<dbReference type="GO" id="GO:0004518">
    <property type="term" value="F:nuclease activity"/>
    <property type="evidence" value="ECO:0007669"/>
    <property type="project" value="UniProtKB-KW"/>
</dbReference>
<keyword evidence="9" id="KW-0862">Zinc</keyword>
<gene>
    <name evidence="19" type="ordered locus">Plabr_0018</name>
</gene>
<evidence type="ECO:0000256" key="9">
    <source>
        <dbReference type="ARBA" id="ARBA00022833"/>
    </source>
</evidence>
<comment type="similarity">
    <text evidence="14">Belongs to the ABC transporter superfamily. UvrA family.</text>
</comment>
<dbReference type="HOGENOM" id="CLU_001370_3_0_0"/>
<evidence type="ECO:0000259" key="18">
    <source>
        <dbReference type="PROSITE" id="PS50893"/>
    </source>
</evidence>
<dbReference type="RefSeq" id="WP_013626394.1">
    <property type="nucleotide sequence ID" value="NC_015174.1"/>
</dbReference>
<evidence type="ECO:0000256" key="4">
    <source>
        <dbReference type="ARBA" id="ARBA00022737"/>
    </source>
</evidence>
<keyword evidence="12" id="KW-0238">DNA-binding</keyword>
<evidence type="ECO:0000256" key="15">
    <source>
        <dbReference type="ARBA" id="ARBA00039316"/>
    </source>
</evidence>
<reference evidence="20" key="1">
    <citation type="submission" date="2011-02" db="EMBL/GenBank/DDBJ databases">
        <title>The complete genome of Planctomyces brasiliensis DSM 5305.</title>
        <authorList>
            <person name="Lucas S."/>
            <person name="Copeland A."/>
            <person name="Lapidus A."/>
            <person name="Bruce D."/>
            <person name="Goodwin L."/>
            <person name="Pitluck S."/>
            <person name="Kyrpides N."/>
            <person name="Mavromatis K."/>
            <person name="Pagani I."/>
            <person name="Ivanova N."/>
            <person name="Ovchinnikova G."/>
            <person name="Lu M."/>
            <person name="Detter J.C."/>
            <person name="Han C."/>
            <person name="Land M."/>
            <person name="Hauser L."/>
            <person name="Markowitz V."/>
            <person name="Cheng J.-F."/>
            <person name="Hugenholtz P."/>
            <person name="Woyke T."/>
            <person name="Wu D."/>
            <person name="Tindall B."/>
            <person name="Pomrenke H.G."/>
            <person name="Brambilla E."/>
            <person name="Klenk H.-P."/>
            <person name="Eisen J.A."/>
        </authorList>
    </citation>
    <scope>NUCLEOTIDE SEQUENCE [LARGE SCALE GENOMIC DNA]</scope>
    <source>
        <strain evidence="20">ATCC 49424 / DSM 5305 / JCM 21570 / NBRC 103401 / IFAM 1448</strain>
    </source>
</reference>
<dbReference type="Gene3D" id="1.10.8.280">
    <property type="entry name" value="ABC transporter ATPase domain-like"/>
    <property type="match status" value="2"/>
</dbReference>
<keyword evidence="6" id="KW-0227">DNA damage</keyword>
<proteinExistence type="inferred from homology"/>
<evidence type="ECO:0000256" key="6">
    <source>
        <dbReference type="ARBA" id="ARBA00022763"/>
    </source>
</evidence>
<dbReference type="Gene3D" id="1.20.1580.10">
    <property type="entry name" value="ABC transporter ATPase like domain"/>
    <property type="match status" value="4"/>
</dbReference>
<dbReference type="SMART" id="SM00382">
    <property type="entry name" value="AAA"/>
    <property type="match status" value="3"/>
</dbReference>
<feature type="domain" description="ABC transporter" evidence="18">
    <location>
        <begin position="1636"/>
        <end position="1966"/>
    </location>
</feature>
<feature type="domain" description="ABC transporter" evidence="18">
    <location>
        <begin position="1327"/>
        <end position="1592"/>
    </location>
</feature>
<dbReference type="Proteomes" id="UP000006860">
    <property type="component" value="Chromosome"/>
</dbReference>
<dbReference type="Pfam" id="PF17755">
    <property type="entry name" value="UvrA_DNA-bind"/>
    <property type="match status" value="2"/>
</dbReference>
<evidence type="ECO:0000256" key="10">
    <source>
        <dbReference type="ARBA" id="ARBA00022840"/>
    </source>
</evidence>
<dbReference type="NCBIfam" id="TIGR00630">
    <property type="entry name" value="uvra"/>
    <property type="match status" value="2"/>
</dbReference>
<dbReference type="GO" id="GO:0003677">
    <property type="term" value="F:DNA binding"/>
    <property type="evidence" value="ECO:0007669"/>
    <property type="project" value="UniProtKB-KW"/>
</dbReference>
<keyword evidence="20" id="KW-1185">Reference proteome</keyword>
<dbReference type="Pfam" id="PF17760">
    <property type="entry name" value="UvrA_inter"/>
    <property type="match status" value="2"/>
</dbReference>
<evidence type="ECO:0000256" key="13">
    <source>
        <dbReference type="ARBA" id="ARBA00023204"/>
    </source>
</evidence>
<evidence type="ECO:0000256" key="16">
    <source>
        <dbReference type="ARBA" id="ARBA00042156"/>
    </source>
</evidence>
<dbReference type="SUPFAM" id="SSF52540">
    <property type="entry name" value="P-loop containing nucleoside triphosphate hydrolases"/>
    <property type="match status" value="4"/>
</dbReference>
<evidence type="ECO:0000256" key="3">
    <source>
        <dbReference type="ARBA" id="ARBA00022723"/>
    </source>
</evidence>
<dbReference type="PANTHER" id="PTHR43152:SF3">
    <property type="entry name" value="UVRABC SYSTEM PROTEIN A"/>
    <property type="match status" value="1"/>
</dbReference>
<keyword evidence="8" id="KW-0863">Zinc-finger</keyword>
<dbReference type="InterPro" id="IPR041552">
    <property type="entry name" value="UvrA_DNA-bd"/>
</dbReference>
<dbReference type="InterPro" id="IPR003593">
    <property type="entry name" value="AAA+_ATPase"/>
</dbReference>
<dbReference type="GO" id="GO:0009380">
    <property type="term" value="C:excinuclease repair complex"/>
    <property type="evidence" value="ECO:0007669"/>
    <property type="project" value="InterPro"/>
</dbReference>
<evidence type="ECO:0000313" key="19">
    <source>
        <dbReference type="EMBL" id="ADY57650.1"/>
    </source>
</evidence>
<dbReference type="InterPro" id="IPR013815">
    <property type="entry name" value="ATP_grasp_subdomain_1"/>
</dbReference>
<evidence type="ECO:0000256" key="2">
    <source>
        <dbReference type="ARBA" id="ARBA00022490"/>
    </source>
</evidence>
<feature type="domain" description="ABC transporter" evidence="18">
    <location>
        <begin position="629"/>
        <end position="961"/>
    </location>
</feature>
<dbReference type="STRING" id="756272.Plabr_0018"/>
<sequence length="2167" mass="240126">MSSSEIVIRGAREHNLRDVSLTLPKQKLIVMTGVSGSGKSSLAFDTLYAEGQRRYIESLSTYARQFLGQLPKPNVDAVTGLAPCISIQQKVTGRNPRSTVGTITEIYDYLRILFARVGLGYCYVSGLPIQAQTSDQIIESILRLPAGNKLQILAPLVQQQKGEFRDLFEDLLKQGFLRVRVDGEFYQLTEPPTLRKNFKHTIDVVIDRLESGKTGRTRLTEAVELALKVGQKALIVRQETDNGEPQEKYYSAQYACPESGMSYEPPSPQLFSFNSPIGMCPDCNGLGERFDFERDLIVTEPTRSISRGAIPLIGSFGKVGKAKKNRYRGAARVIEQKLGMTEGTLLKTPWKKLPAEAQELILYGLGDQEFASISQYGRRFVSYYGRFDGLIGELIESYRVAKNPMRKRQLEKYMHTTRCSSCNGTRLNRQARYVRIRSTSNEFANTHAETELNLPAVCGLTIEECYDFFGELSLNETQQLIAEDALKEIRSRLGFLLQCGLGYLTLDRTAPTLSGGESQRIRLAGQIGSGLSGIVYILDEPSIGLHPRDNDLLLNSLLNLRDMGNTVVVVEHDEVTMKAADHIVDFGPGPGHRGGEIVVEGKLEDIRKNKRSITGQYLAGTRKIEIPEKRREPTDRKLKIVGAKHNNLKNVDVEIPLGCFVCVTGVSGSGKSSLTNDILWQVLNRDVNQGNGNPGEYERIEGLDLIDKAIDIDQSPIGRTPRSNPATYVKVFDQIRDLYTKLPASKIRGYKPGRFSFNVQEGRCEACEGHGANKLDMDFLADMWVECPVCNGKRFRQETLEIEYRGYNIADVLDLEIGEALPIFENHPKIQRHLQTLHDVGLDYLKLGQPSPTLSGGEAQRIKLARELGKRSTGKTLYLLDEPTTGLHFEDVRKLLEVLHRFCEQGNTVIVIEHHLDVIKTADWVIDIGPEGGAGGGRVIAAGTPEEVAAVDESYTGRALKEVLPEVKPKKRKGKKAKTPAVTTVNCVFPRNGNGSLHDFTRQITVRGARQHNLQDVDIDIPRNRINVFSGPSGSGKTSLAMDTLYAEGQRRYVESLSAYARQFLGQMPKPKVTQIQGLSPSIAIEQKTVGATPRSTVGTVTEIYDYLRVLYARLGQLYCPDCELPVVQQTVDDIVDQVLKFPEGTRALLLATVELPKGDTYSDLWDRLRNQGYSRVRVDGETFHLDEPPSLDYKSRHHVDVVIDRLAIRSETAERGRIAESIELGLGVGKGHVSVAIANPDRDETEWEQHAYSVHYSCSSCGRAFERLAPQNFSFNSALGWCMSCEGLGVEQGVRQSAIVADSSRTLLEGAIAVWPNPQENERFRGYLEGISNALGIPLDVPFVRLTAKQQNALFYGSEEPIEVVGQPGLTVTFRGLYPGLHEASKLSYEYRRALYDQLGEQNCSHCHGTRLRDDAASVRMRDLTLPQVCNLPLSDALSFLETLELDAESLRVAGDLVDEATHRLRFLVDVGLDYLNLDRGMPTLSGGESQRIRLAGQLGRALTGVLYVLDEPTIGLHPRDNHRLIAALKQLRDLGNTVVMVEHDREVISQADRIFDFGPASGRLGGHVTAQGSPAELNDDENSLTGSYLSQRKEIAIPAVRRTAVLASENGEPTNGAKKKRKRKAKAETTEEPVVTGNRWIELIGARHHNLRNVDVRIPQGTLTCVTGVSGSGKSSLIMDTLAEAARRQLHFTGNQPGLHSALNGLEGIRKVIVVDQQPLGNTPASCPATYVGVFDAIRDLFAKLPEAKRRGYRAGRFSFNVAGGRCEECAGLGQQCIEMHFLPDVWVECPVCRGKRFNSETLAVEFRGHTIADVLESSVAQAAELFAHVPKIYAPLKVLSEIGLDYLTLGQSAPTLSGGESQRIKLAAELARPNHGNTLYILDEPTTGLHSDDIAKLLKVLNGLVDLGNSVIVVEHNLDVIKTADWIVDVGPEAGIGGGWIVASGTPEEIVAEAERLKSTEEYCDPAGKIRKRSWTGELLAPELKSSSRIDRDTLDVDSLKTRQTPTQAKLAAKGLPWEVNGQGWHLGQKPLQGKHPIGWSPDMLQSLTDRLEEYQLELKWNHATQVTAECPAGWLAEPQFLKKNQKTLPAVIMHTNHPDYLKVVCQWPYMLDDDFEMGFLNSPGAEAINQNELFYELIYHFRQPGELDDYRFHEILDTLLVPQ</sequence>
<feature type="region of interest" description="Disordered" evidence="17">
    <location>
        <begin position="1610"/>
        <end position="1633"/>
    </location>
</feature>
<evidence type="ECO:0000256" key="11">
    <source>
        <dbReference type="ARBA" id="ARBA00022881"/>
    </source>
</evidence>
<evidence type="ECO:0000256" key="17">
    <source>
        <dbReference type="SAM" id="MobiDB-lite"/>
    </source>
</evidence>
<keyword evidence="3" id="KW-0479">Metal-binding</keyword>
<dbReference type="Gene3D" id="3.40.50.300">
    <property type="entry name" value="P-loop containing nucleotide triphosphate hydrolases"/>
    <property type="match status" value="4"/>
</dbReference>
<dbReference type="PROSITE" id="PS00211">
    <property type="entry name" value="ABC_TRANSPORTER_1"/>
    <property type="match status" value="4"/>
</dbReference>
<evidence type="ECO:0000256" key="12">
    <source>
        <dbReference type="ARBA" id="ARBA00023125"/>
    </source>
</evidence>
<dbReference type="GO" id="GO:0005737">
    <property type="term" value="C:cytoplasm"/>
    <property type="evidence" value="ECO:0007669"/>
    <property type="project" value="UniProtKB-SubCell"/>
</dbReference>
<protein>
    <recommendedName>
        <fullName evidence="15">UvrABC system protein A</fullName>
    </recommendedName>
    <alternativeName>
        <fullName evidence="16">Excinuclease ABC subunit A</fullName>
    </alternativeName>
</protein>
<dbReference type="eggNOG" id="COG0178">
    <property type="taxonomic scope" value="Bacteria"/>
</dbReference>
<accession>F0SLG7</accession>
<evidence type="ECO:0000256" key="14">
    <source>
        <dbReference type="ARBA" id="ARBA00038000"/>
    </source>
</evidence>
<dbReference type="InterPro" id="IPR017871">
    <property type="entry name" value="ABC_transporter-like_CS"/>
</dbReference>
<dbReference type="NCBIfam" id="NF001503">
    <property type="entry name" value="PRK00349.1"/>
    <property type="match status" value="1"/>
</dbReference>
<organism evidence="19 20">
    <name type="scientific">Rubinisphaera brasiliensis (strain ATCC 49424 / DSM 5305 / JCM 21570 / IAM 15109 / NBRC 103401 / IFAM 1448)</name>
    <name type="common">Planctomyces brasiliensis</name>
    <dbReference type="NCBI Taxonomy" id="756272"/>
    <lineage>
        <taxon>Bacteria</taxon>
        <taxon>Pseudomonadati</taxon>
        <taxon>Planctomycetota</taxon>
        <taxon>Planctomycetia</taxon>
        <taxon>Planctomycetales</taxon>
        <taxon>Planctomycetaceae</taxon>
        <taxon>Rubinisphaera</taxon>
    </lineage>
</organism>
<dbReference type="GO" id="GO:0016887">
    <property type="term" value="F:ATP hydrolysis activity"/>
    <property type="evidence" value="ECO:0007669"/>
    <property type="project" value="InterPro"/>
</dbReference>
<dbReference type="Gene3D" id="3.30.1490.20">
    <property type="entry name" value="ATP-grasp fold, A domain"/>
    <property type="match status" value="2"/>
</dbReference>